<dbReference type="InterPro" id="IPR047262">
    <property type="entry name" value="PRX-like1"/>
</dbReference>
<dbReference type="GO" id="GO:0016491">
    <property type="term" value="F:oxidoreductase activity"/>
    <property type="evidence" value="ECO:0007669"/>
    <property type="project" value="InterPro"/>
</dbReference>
<sequence length="212" mass="23555">MARTESNTELTLGAVCPAFELECVLCDKALGRDDIYAGPDDPYNRKGLLVAFVSVHCPFVKHMEVAFTALAKKYAGEIATVCICSNDEIAFPEDGPEGMREQGKRLGWDKGTDICTIPYLQDSSQETAREFHAACTPDLYLFDQDRKLVYHAQFDRTRPYRESDGKAGVERHPEIHQAAHGADLEEAIKNLIAGNAPLEHQVPSLGCNIKWK</sequence>
<dbReference type="SUPFAM" id="SSF52833">
    <property type="entry name" value="Thioredoxin-like"/>
    <property type="match status" value="1"/>
</dbReference>
<dbReference type="AlphaFoldDB" id="A0A1G7LL26"/>
<dbReference type="Proteomes" id="UP000182427">
    <property type="component" value="Chromosome I"/>
</dbReference>
<gene>
    <name evidence="2" type="ORF">SAMN05444167_2565</name>
</gene>
<dbReference type="InterPro" id="IPR036249">
    <property type="entry name" value="Thioredoxin-like_sf"/>
</dbReference>
<dbReference type="EMBL" id="LT629690">
    <property type="protein sequence ID" value="SDF50113.1"/>
    <property type="molecule type" value="Genomic_DNA"/>
</dbReference>
<dbReference type="PANTHER" id="PTHR43640:SF1">
    <property type="entry name" value="THIOREDOXIN-DEPENDENT PEROXIREDOXIN"/>
    <property type="match status" value="1"/>
</dbReference>
<evidence type="ECO:0000259" key="1">
    <source>
        <dbReference type="Pfam" id="PF00578"/>
    </source>
</evidence>
<dbReference type="RefSeq" id="WP_083345482.1">
    <property type="nucleotide sequence ID" value="NZ_LT629690.1"/>
</dbReference>
<dbReference type="InterPro" id="IPR000866">
    <property type="entry name" value="AhpC/TSA"/>
</dbReference>
<evidence type="ECO:0000313" key="3">
    <source>
        <dbReference type="Proteomes" id="UP000182427"/>
    </source>
</evidence>
<dbReference type="GO" id="GO:0016209">
    <property type="term" value="F:antioxidant activity"/>
    <property type="evidence" value="ECO:0007669"/>
    <property type="project" value="InterPro"/>
</dbReference>
<organism evidence="2 3">
    <name type="scientific">Terriglobus roseus</name>
    <dbReference type="NCBI Taxonomy" id="392734"/>
    <lineage>
        <taxon>Bacteria</taxon>
        <taxon>Pseudomonadati</taxon>
        <taxon>Acidobacteriota</taxon>
        <taxon>Terriglobia</taxon>
        <taxon>Terriglobales</taxon>
        <taxon>Acidobacteriaceae</taxon>
        <taxon>Terriglobus</taxon>
    </lineage>
</organism>
<proteinExistence type="predicted"/>
<feature type="domain" description="Alkyl hydroperoxide reductase subunit C/ Thiol specific antioxidant" evidence="1">
    <location>
        <begin position="43"/>
        <end position="150"/>
    </location>
</feature>
<keyword evidence="3" id="KW-1185">Reference proteome</keyword>
<dbReference type="Pfam" id="PF00578">
    <property type="entry name" value="AhpC-TSA"/>
    <property type="match status" value="1"/>
</dbReference>
<protein>
    <submittedName>
        <fullName evidence="2">AhpC/TSA family protein</fullName>
    </submittedName>
</protein>
<name>A0A1G7LL26_9BACT</name>
<accession>A0A1G7LL26</accession>
<reference evidence="2 3" key="1">
    <citation type="submission" date="2016-10" db="EMBL/GenBank/DDBJ databases">
        <authorList>
            <person name="de Groot N.N."/>
        </authorList>
    </citation>
    <scope>NUCLEOTIDE SEQUENCE [LARGE SCALE GENOMIC DNA]</scope>
    <source>
        <strain evidence="2 3">GAS232</strain>
    </source>
</reference>
<dbReference type="OrthoDB" id="9809746at2"/>
<dbReference type="Gene3D" id="3.40.30.10">
    <property type="entry name" value="Glutaredoxin"/>
    <property type="match status" value="1"/>
</dbReference>
<evidence type="ECO:0000313" key="2">
    <source>
        <dbReference type="EMBL" id="SDF50113.1"/>
    </source>
</evidence>
<dbReference type="PANTHER" id="PTHR43640">
    <property type="entry name" value="OS07G0260300 PROTEIN"/>
    <property type="match status" value="1"/>
</dbReference>